<reference evidence="2 3" key="1">
    <citation type="submission" date="2017-09" db="EMBL/GenBank/DDBJ databases">
        <title>Large-scale bioinformatics analysis of Bacillus genomes uncovers conserved roles of natural products in bacterial physiology.</title>
        <authorList>
            <consortium name="Agbiome Team Llc"/>
            <person name="Bleich R.M."/>
            <person name="Grubbs K.J."/>
            <person name="Santa Maria K.C."/>
            <person name="Allen S.E."/>
            <person name="Farag S."/>
            <person name="Shank E.A."/>
            <person name="Bowers A."/>
        </authorList>
    </citation>
    <scope>NUCLEOTIDE SEQUENCE [LARGE SCALE GENOMIC DNA]</scope>
    <source>
        <strain evidence="2 3">AFS092789</strain>
    </source>
</reference>
<comment type="caution">
    <text evidence="2">The sequence shown here is derived from an EMBL/GenBank/DDBJ whole genome shotgun (WGS) entry which is preliminary data.</text>
</comment>
<feature type="non-terminal residue" evidence="2">
    <location>
        <position position="1"/>
    </location>
</feature>
<feature type="transmembrane region" description="Helical" evidence="1">
    <location>
        <begin position="12"/>
        <end position="33"/>
    </location>
</feature>
<accession>A0A9X6SRH5</accession>
<gene>
    <name evidence="2" type="ORF">CON36_37205</name>
</gene>
<dbReference type="EMBL" id="NVMX01000387">
    <property type="protein sequence ID" value="PDZ93809.1"/>
    <property type="molecule type" value="Genomic_DNA"/>
</dbReference>
<dbReference type="AlphaFoldDB" id="A0A9X6SRH5"/>
<proteinExistence type="predicted"/>
<evidence type="ECO:0000313" key="3">
    <source>
        <dbReference type="Proteomes" id="UP000219922"/>
    </source>
</evidence>
<keyword evidence="1" id="KW-0472">Membrane</keyword>
<dbReference type="Proteomes" id="UP000219922">
    <property type="component" value="Unassembled WGS sequence"/>
</dbReference>
<name>A0A9X6SRH5_BACCE</name>
<keyword evidence="1" id="KW-0812">Transmembrane</keyword>
<protein>
    <submittedName>
        <fullName evidence="2">Uncharacterized protein</fullName>
    </submittedName>
</protein>
<sequence length="157" mass="19068">EREVFKLKKKNIVFYMLTLIFFFPFLYYVYWYFGPLQIKQIEFKENHQIYGQYFGYEETYRINYINDKETVISVGLGYVDSVENYYMKSNKNKVEIYIIKGKSNSPLPYTVIVGNYKHPNEYVENYKINKKINPNNIEIYTKGLEDKDFKQIKVFNQ</sequence>
<organism evidence="2 3">
    <name type="scientific">Bacillus cereus</name>
    <dbReference type="NCBI Taxonomy" id="1396"/>
    <lineage>
        <taxon>Bacteria</taxon>
        <taxon>Bacillati</taxon>
        <taxon>Bacillota</taxon>
        <taxon>Bacilli</taxon>
        <taxon>Bacillales</taxon>
        <taxon>Bacillaceae</taxon>
        <taxon>Bacillus</taxon>
        <taxon>Bacillus cereus group</taxon>
    </lineage>
</organism>
<dbReference type="RefSeq" id="WP_205753457.1">
    <property type="nucleotide sequence ID" value="NZ_NVMX01000387.1"/>
</dbReference>
<evidence type="ECO:0000256" key="1">
    <source>
        <dbReference type="SAM" id="Phobius"/>
    </source>
</evidence>
<keyword evidence="1" id="KW-1133">Transmembrane helix</keyword>
<evidence type="ECO:0000313" key="2">
    <source>
        <dbReference type="EMBL" id="PDZ93809.1"/>
    </source>
</evidence>